<dbReference type="KEGG" id="gps:C427_2862"/>
<dbReference type="Proteomes" id="UP000011864">
    <property type="component" value="Chromosome"/>
</dbReference>
<evidence type="ECO:0000313" key="2">
    <source>
        <dbReference type="Proteomes" id="UP000011864"/>
    </source>
</evidence>
<evidence type="ECO:0000313" key="1">
    <source>
        <dbReference type="EMBL" id="AGH44971.1"/>
    </source>
</evidence>
<name>K6YUE4_9ALTE</name>
<reference evidence="1 2" key="1">
    <citation type="journal article" date="2013" name="Genome Announc.">
        <title>Complete Genome Sequence of Glaciecola psychrophila Strain 170T.</title>
        <authorList>
            <person name="Yin J."/>
            <person name="Chen J."/>
            <person name="Liu G."/>
            <person name="Yu Y."/>
            <person name="Song L."/>
            <person name="Wang X."/>
            <person name="Qu X."/>
        </authorList>
    </citation>
    <scope>NUCLEOTIDE SEQUENCE [LARGE SCALE GENOMIC DNA]</scope>
    <source>
        <strain evidence="1 2">170</strain>
    </source>
</reference>
<keyword evidence="2" id="KW-1185">Reference proteome</keyword>
<accession>K6YUE4</accession>
<dbReference type="PATRIC" id="fig|1129794.4.peg.2847"/>
<dbReference type="AlphaFoldDB" id="K6YUE4"/>
<proteinExistence type="predicted"/>
<organism evidence="1 2">
    <name type="scientific">Paraglaciecola psychrophila 170</name>
    <dbReference type="NCBI Taxonomy" id="1129794"/>
    <lineage>
        <taxon>Bacteria</taxon>
        <taxon>Pseudomonadati</taxon>
        <taxon>Pseudomonadota</taxon>
        <taxon>Gammaproteobacteria</taxon>
        <taxon>Alteromonadales</taxon>
        <taxon>Alteromonadaceae</taxon>
        <taxon>Paraglaciecola</taxon>
    </lineage>
</organism>
<dbReference type="OrthoDB" id="6336474at2"/>
<dbReference type="EMBL" id="CP003837">
    <property type="protein sequence ID" value="AGH44971.1"/>
    <property type="molecule type" value="Genomic_DNA"/>
</dbReference>
<dbReference type="HOGENOM" id="CLU_2956456_0_0_6"/>
<protein>
    <submittedName>
        <fullName evidence="1">Uncharacterized protein</fullName>
    </submittedName>
</protein>
<gene>
    <name evidence="1" type="ORF">C427_2862</name>
</gene>
<sequence length="59" mass="7100">MARFTEKLELLDRSDRYKRIDKLHTQITQAQNTLTYEQVKRRETEITFELGELGLKKTD</sequence>